<evidence type="ECO:0000256" key="5">
    <source>
        <dbReference type="ARBA" id="ARBA00023136"/>
    </source>
</evidence>
<feature type="region of interest" description="Disordered" evidence="7">
    <location>
        <begin position="1"/>
        <end position="25"/>
    </location>
</feature>
<dbReference type="EMBL" id="AHJE01000094">
    <property type="protein sequence ID" value="EHP39332.1"/>
    <property type="molecule type" value="Genomic_DNA"/>
</dbReference>
<reference evidence="9 10" key="1">
    <citation type="journal article" date="2012" name="J. Bacteriol.">
        <title>De Novo Genome Project of Cupriavidus basilensis OR16.</title>
        <authorList>
            <person name="Cserhati M."/>
            <person name="Kriszt B."/>
            <person name="Szoboszlay S."/>
            <person name="Toth A."/>
            <person name="Szabo I."/>
            <person name="Tancsics A."/>
            <person name="Nagy I."/>
            <person name="Horvath B."/>
            <person name="Nagy I."/>
            <person name="Kukolya J."/>
        </authorList>
    </citation>
    <scope>NUCLEOTIDE SEQUENCE [LARGE SCALE GENOMIC DNA]</scope>
    <source>
        <strain evidence="9 10">OR16</strain>
    </source>
</reference>
<keyword evidence="4 8" id="KW-1133">Transmembrane helix</keyword>
<dbReference type="Gene3D" id="1.20.1080.10">
    <property type="entry name" value="Glycerol uptake facilitator protein"/>
    <property type="match status" value="1"/>
</dbReference>
<dbReference type="OrthoDB" id="9807293at2"/>
<dbReference type="PRINTS" id="PR00783">
    <property type="entry name" value="MINTRINSICP"/>
</dbReference>
<feature type="transmembrane region" description="Helical" evidence="8">
    <location>
        <begin position="222"/>
        <end position="242"/>
    </location>
</feature>
<evidence type="ECO:0000313" key="9">
    <source>
        <dbReference type="EMBL" id="EHP39332.1"/>
    </source>
</evidence>
<dbReference type="PATRIC" id="fig|1127483.3.peg.6373"/>
<organism evidence="9 10">
    <name type="scientific">Cupriavidus basilensis OR16</name>
    <dbReference type="NCBI Taxonomy" id="1127483"/>
    <lineage>
        <taxon>Bacteria</taxon>
        <taxon>Pseudomonadati</taxon>
        <taxon>Pseudomonadota</taxon>
        <taxon>Betaproteobacteria</taxon>
        <taxon>Burkholderiales</taxon>
        <taxon>Burkholderiaceae</taxon>
        <taxon>Cupriavidus</taxon>
    </lineage>
</organism>
<keyword evidence="5 8" id="KW-0472">Membrane</keyword>
<dbReference type="InterPro" id="IPR023271">
    <property type="entry name" value="Aquaporin-like"/>
</dbReference>
<proteinExistence type="inferred from homology"/>
<dbReference type="PANTHER" id="PTHR45724">
    <property type="entry name" value="AQUAPORIN NIP2-1"/>
    <property type="match status" value="1"/>
</dbReference>
<accession>H1SDQ5</accession>
<evidence type="ECO:0000256" key="6">
    <source>
        <dbReference type="RuleBase" id="RU000477"/>
    </source>
</evidence>
<name>H1SDQ5_9BURK</name>
<comment type="subcellular location">
    <subcellularLocation>
        <location evidence="1">Membrane</location>
        <topology evidence="1">Multi-pass membrane protein</topology>
    </subcellularLocation>
</comment>
<evidence type="ECO:0000256" key="8">
    <source>
        <dbReference type="SAM" id="Phobius"/>
    </source>
</evidence>
<dbReference type="SUPFAM" id="SSF81338">
    <property type="entry name" value="Aquaporin-like"/>
    <property type="match status" value="1"/>
</dbReference>
<evidence type="ECO:0000256" key="3">
    <source>
        <dbReference type="ARBA" id="ARBA00022692"/>
    </source>
</evidence>
<evidence type="ECO:0000256" key="7">
    <source>
        <dbReference type="SAM" id="MobiDB-lite"/>
    </source>
</evidence>
<dbReference type="RefSeq" id="WP_006162260.1">
    <property type="nucleotide sequence ID" value="NZ_AHJE01000094.1"/>
</dbReference>
<keyword evidence="3 6" id="KW-0812">Transmembrane</keyword>
<dbReference type="Proteomes" id="UP000005808">
    <property type="component" value="Unassembled WGS sequence"/>
</dbReference>
<dbReference type="InterPro" id="IPR000425">
    <property type="entry name" value="MIP"/>
</dbReference>
<dbReference type="InterPro" id="IPR034294">
    <property type="entry name" value="Aquaporin_transptr"/>
</dbReference>
<dbReference type="GO" id="GO:0015267">
    <property type="term" value="F:channel activity"/>
    <property type="evidence" value="ECO:0007669"/>
    <property type="project" value="InterPro"/>
</dbReference>
<evidence type="ECO:0000256" key="1">
    <source>
        <dbReference type="ARBA" id="ARBA00004141"/>
    </source>
</evidence>
<evidence type="ECO:0000256" key="2">
    <source>
        <dbReference type="ARBA" id="ARBA00022448"/>
    </source>
</evidence>
<protein>
    <submittedName>
        <fullName evidence="9">Major intrinsic protein</fullName>
    </submittedName>
</protein>
<dbReference type="AlphaFoldDB" id="H1SDQ5"/>
<dbReference type="GO" id="GO:0016020">
    <property type="term" value="C:membrane"/>
    <property type="evidence" value="ECO:0007669"/>
    <property type="project" value="UniProtKB-SubCell"/>
</dbReference>
<sequence>MHAPSSDVTTDPVHAADARSASVPTPASTLGQRLVAEGLGTALLVAVVVGSGIRAQQLAGGNVALALLANSLATGGGLIALLLALGPVSGGHFNPVVTLSAMVRGALPARDAWRYGLVQMGGAVAGVACAHAMFGEPMLAWSAQSRTGPSMWWSEFVATFGLIGVAIGTGRSRPGLVPFAVAGYITAGYWFTASTSFANPALTVACALTATFTGIRAIDVPGFVLAQMAGGLSATLVFHWLLRAPAALPGRAPFTRKTPWRTAATANTAPTSGD</sequence>
<dbReference type="PANTHER" id="PTHR45724:SF13">
    <property type="entry name" value="AQUAPORIN NIP1-1-RELATED"/>
    <property type="match status" value="1"/>
</dbReference>
<feature type="transmembrane region" description="Helical" evidence="8">
    <location>
        <begin position="34"/>
        <end position="53"/>
    </location>
</feature>
<dbReference type="Pfam" id="PF00230">
    <property type="entry name" value="MIP"/>
    <property type="match status" value="1"/>
</dbReference>
<keyword evidence="2 6" id="KW-0813">Transport</keyword>
<comment type="caution">
    <text evidence="9">The sequence shown here is derived from an EMBL/GenBank/DDBJ whole genome shotgun (WGS) entry which is preliminary data.</text>
</comment>
<evidence type="ECO:0000256" key="4">
    <source>
        <dbReference type="ARBA" id="ARBA00022989"/>
    </source>
</evidence>
<feature type="transmembrane region" description="Helical" evidence="8">
    <location>
        <begin position="175"/>
        <end position="191"/>
    </location>
</feature>
<gene>
    <name evidence="9" type="ORF">OR16_31954</name>
</gene>
<feature type="transmembrane region" description="Helical" evidence="8">
    <location>
        <begin position="151"/>
        <end position="168"/>
    </location>
</feature>
<evidence type="ECO:0000313" key="10">
    <source>
        <dbReference type="Proteomes" id="UP000005808"/>
    </source>
</evidence>
<comment type="similarity">
    <text evidence="6">Belongs to the MIP/aquaporin (TC 1.A.8) family.</text>
</comment>
<feature type="transmembrane region" description="Helical" evidence="8">
    <location>
        <begin position="65"/>
        <end position="85"/>
    </location>
</feature>